<evidence type="ECO:0000313" key="4">
    <source>
        <dbReference type="EMBL" id="KAK5087849.1"/>
    </source>
</evidence>
<dbReference type="Gene3D" id="3.40.50.720">
    <property type="entry name" value="NAD(P)-binding Rossmann-like Domain"/>
    <property type="match status" value="1"/>
</dbReference>
<protein>
    <submittedName>
        <fullName evidence="4">Uncharacterized protein</fullName>
    </submittedName>
</protein>
<name>A0AAN7T2W6_9EURO</name>
<dbReference type="Proteomes" id="UP001309876">
    <property type="component" value="Unassembled WGS sequence"/>
</dbReference>
<keyword evidence="5" id="KW-1185">Reference proteome</keyword>
<evidence type="ECO:0000256" key="2">
    <source>
        <dbReference type="ARBA" id="ARBA00022857"/>
    </source>
</evidence>
<reference evidence="4 5" key="1">
    <citation type="submission" date="2023-08" db="EMBL/GenBank/DDBJ databases">
        <title>Black Yeasts Isolated from many extreme environments.</title>
        <authorList>
            <person name="Coleine C."/>
            <person name="Stajich J.E."/>
            <person name="Selbmann L."/>
        </authorList>
    </citation>
    <scope>NUCLEOTIDE SEQUENCE [LARGE SCALE GENOMIC DNA]</scope>
    <source>
        <strain evidence="4 5">CCFEE 5910</strain>
    </source>
</reference>
<dbReference type="PANTHER" id="PTHR43180:SF31">
    <property type="entry name" value="CHAIN DEHYDROGENASE_REDUCTASE, PUTATIVE (AFU_ORTHOLOGUE AFUA_2G16570)-RELATED"/>
    <property type="match status" value="1"/>
</dbReference>
<evidence type="ECO:0000256" key="3">
    <source>
        <dbReference type="ARBA" id="ARBA00023002"/>
    </source>
</evidence>
<dbReference type="PROSITE" id="PS00061">
    <property type="entry name" value="ADH_SHORT"/>
    <property type="match status" value="1"/>
</dbReference>
<dbReference type="Pfam" id="PF00106">
    <property type="entry name" value="adh_short"/>
    <property type="match status" value="1"/>
</dbReference>
<dbReference type="PANTHER" id="PTHR43180">
    <property type="entry name" value="3-OXOACYL-(ACYL-CARRIER-PROTEIN) REDUCTASE (AFU_ORTHOLOGUE AFUA_6G11210)"/>
    <property type="match status" value="1"/>
</dbReference>
<dbReference type="EMBL" id="JAVRRJ010000002">
    <property type="protein sequence ID" value="KAK5087849.1"/>
    <property type="molecule type" value="Genomic_DNA"/>
</dbReference>
<evidence type="ECO:0000313" key="5">
    <source>
        <dbReference type="Proteomes" id="UP001309876"/>
    </source>
</evidence>
<keyword evidence="2" id="KW-0521">NADP</keyword>
<dbReference type="SUPFAM" id="SSF51735">
    <property type="entry name" value="NAD(P)-binding Rossmann-fold domains"/>
    <property type="match status" value="1"/>
</dbReference>
<dbReference type="InterPro" id="IPR020904">
    <property type="entry name" value="Sc_DH/Rdtase_CS"/>
</dbReference>
<dbReference type="PRINTS" id="PR00081">
    <property type="entry name" value="GDHRDH"/>
</dbReference>
<dbReference type="InterPro" id="IPR036291">
    <property type="entry name" value="NAD(P)-bd_dom_sf"/>
</dbReference>
<keyword evidence="3" id="KW-0560">Oxidoreductase</keyword>
<evidence type="ECO:0000256" key="1">
    <source>
        <dbReference type="ARBA" id="ARBA00006484"/>
    </source>
</evidence>
<proteinExistence type="inferred from homology"/>
<dbReference type="GO" id="GO:0016491">
    <property type="term" value="F:oxidoreductase activity"/>
    <property type="evidence" value="ECO:0007669"/>
    <property type="project" value="UniProtKB-KW"/>
</dbReference>
<comment type="similarity">
    <text evidence="1">Belongs to the short-chain dehydrogenases/reductases (SDR) family.</text>
</comment>
<gene>
    <name evidence="4" type="ORF">LTR05_002064</name>
</gene>
<comment type="caution">
    <text evidence="4">The sequence shown here is derived from an EMBL/GenBank/DDBJ whole genome shotgun (WGS) entry which is preliminary data.</text>
</comment>
<sequence length="302" mass="32984">MTTPGYINSGAITTDVKTDTSNVNGKTAIVTGGASGIGEAYVRALVKAGAFVVIADLDEEVGHNLAKELSSSEIKFVKTDVTKWTDQLAMFKTAISSSPSGRIDIVIANAGISAADSIFANNLELDEPEEPRLNVIDVNLTGVLYTVKLALFYFRKQNAARKGGDLDQNLILQGSLAGYLDLRGAVQYSASKWGLRGIMRCLRRSELSHNIRVNYIAPWFIQTKIMSEAFVQYLQQRNVDFATVEDAAEAALKIISDTRVKGRSLAILPRSLNLQGYQDLDNDDYPDDTLLGRLQDMVLVNS</sequence>
<dbReference type="AlphaFoldDB" id="A0AAN7T2W6"/>
<dbReference type="InterPro" id="IPR002347">
    <property type="entry name" value="SDR_fam"/>
</dbReference>
<organism evidence="4 5">
    <name type="scientific">Lithohypha guttulata</name>
    <dbReference type="NCBI Taxonomy" id="1690604"/>
    <lineage>
        <taxon>Eukaryota</taxon>
        <taxon>Fungi</taxon>
        <taxon>Dikarya</taxon>
        <taxon>Ascomycota</taxon>
        <taxon>Pezizomycotina</taxon>
        <taxon>Eurotiomycetes</taxon>
        <taxon>Chaetothyriomycetidae</taxon>
        <taxon>Chaetothyriales</taxon>
        <taxon>Trichomeriaceae</taxon>
        <taxon>Lithohypha</taxon>
    </lineage>
</organism>
<accession>A0AAN7T2W6</accession>